<evidence type="ECO:0000256" key="2">
    <source>
        <dbReference type="ARBA" id="ARBA00024446"/>
    </source>
</evidence>
<dbReference type="SUPFAM" id="SSF159133">
    <property type="entry name" value="EutN/CcmL-like"/>
    <property type="match status" value="1"/>
</dbReference>
<dbReference type="InterPro" id="IPR004992">
    <property type="entry name" value="EutN_CcmL"/>
</dbReference>
<dbReference type="EMBL" id="UINC01109681">
    <property type="protein sequence ID" value="SVC76659.1"/>
    <property type="molecule type" value="Genomic_DNA"/>
</dbReference>
<dbReference type="InterPro" id="IPR036677">
    <property type="entry name" value="EutN_CcmL_sf"/>
</dbReference>
<gene>
    <name evidence="3" type="ORF">METZ01_LOCUS329513</name>
</gene>
<dbReference type="AlphaFoldDB" id="A0A382PTJ0"/>
<evidence type="ECO:0008006" key="4">
    <source>
        <dbReference type="Google" id="ProtNLM"/>
    </source>
</evidence>
<dbReference type="CDD" id="cd01614">
    <property type="entry name" value="EutN_CcmL"/>
    <property type="match status" value="1"/>
</dbReference>
<dbReference type="PANTHER" id="PTHR36539:SF1">
    <property type="entry name" value="BACTERIAL MICROCOMPARTMENT SHELL VERTEX PROTEIN EUTN"/>
    <property type="match status" value="1"/>
</dbReference>
<sequence length="99" mass="10047">MILARVKGTAVASAKIENLEGSKLLLVELLSATDEGLGETRKHMVAVDAIGAGIDEIVVIVQGSSARVAPGYKGSPVDAVIVGIVDTVTAFGHAHTVVA</sequence>
<keyword evidence="2" id="KW-1283">Bacterial microcompartment</keyword>
<organism evidence="3">
    <name type="scientific">marine metagenome</name>
    <dbReference type="NCBI Taxonomy" id="408172"/>
    <lineage>
        <taxon>unclassified sequences</taxon>
        <taxon>metagenomes</taxon>
        <taxon>ecological metagenomes</taxon>
    </lineage>
</organism>
<dbReference type="Gene3D" id="2.40.50.220">
    <property type="entry name" value="EutN/Ccml"/>
    <property type="match status" value="1"/>
</dbReference>
<accession>A0A382PTJ0</accession>
<proteinExistence type="predicted"/>
<dbReference type="PANTHER" id="PTHR36539">
    <property type="entry name" value="ETHANOLAMINE UTILIZATION PROTEIN EUTN"/>
    <property type="match status" value="1"/>
</dbReference>
<comment type="subcellular location">
    <subcellularLocation>
        <location evidence="1">Bacterial microcompartment</location>
    </subcellularLocation>
</comment>
<reference evidence="3" key="1">
    <citation type="submission" date="2018-05" db="EMBL/GenBank/DDBJ databases">
        <authorList>
            <person name="Lanie J.A."/>
            <person name="Ng W.-L."/>
            <person name="Kazmierczak K.M."/>
            <person name="Andrzejewski T.M."/>
            <person name="Davidsen T.M."/>
            <person name="Wayne K.J."/>
            <person name="Tettelin H."/>
            <person name="Glass J.I."/>
            <person name="Rusch D."/>
            <person name="Podicherti R."/>
            <person name="Tsui H.-C.T."/>
            <person name="Winkler M.E."/>
        </authorList>
    </citation>
    <scope>NUCLEOTIDE SEQUENCE</scope>
</reference>
<protein>
    <recommendedName>
        <fullName evidence="4">Ethanolamine utilization protein EutN</fullName>
    </recommendedName>
</protein>
<dbReference type="Pfam" id="PF03319">
    <property type="entry name" value="EutN_CcmL"/>
    <property type="match status" value="1"/>
</dbReference>
<dbReference type="PROSITE" id="PS51932">
    <property type="entry name" value="BMV"/>
    <property type="match status" value="1"/>
</dbReference>
<name>A0A382PTJ0_9ZZZZ</name>
<evidence type="ECO:0000313" key="3">
    <source>
        <dbReference type="EMBL" id="SVC76659.1"/>
    </source>
</evidence>
<dbReference type="GO" id="GO:0031469">
    <property type="term" value="C:bacterial microcompartment"/>
    <property type="evidence" value="ECO:0007669"/>
    <property type="project" value="UniProtKB-SubCell"/>
</dbReference>
<evidence type="ECO:0000256" key="1">
    <source>
        <dbReference type="ARBA" id="ARBA00024322"/>
    </source>
</evidence>